<gene>
    <name evidence="2" type="ORF">QYE76_039705</name>
</gene>
<dbReference type="Proteomes" id="UP001231189">
    <property type="component" value="Unassembled WGS sequence"/>
</dbReference>
<organism evidence="2 3">
    <name type="scientific">Lolium multiflorum</name>
    <name type="common">Italian ryegrass</name>
    <name type="synonym">Lolium perenne subsp. multiflorum</name>
    <dbReference type="NCBI Taxonomy" id="4521"/>
    <lineage>
        <taxon>Eukaryota</taxon>
        <taxon>Viridiplantae</taxon>
        <taxon>Streptophyta</taxon>
        <taxon>Embryophyta</taxon>
        <taxon>Tracheophyta</taxon>
        <taxon>Spermatophyta</taxon>
        <taxon>Magnoliopsida</taxon>
        <taxon>Liliopsida</taxon>
        <taxon>Poales</taxon>
        <taxon>Poaceae</taxon>
        <taxon>BOP clade</taxon>
        <taxon>Pooideae</taxon>
        <taxon>Poodae</taxon>
        <taxon>Poeae</taxon>
        <taxon>Poeae Chloroplast Group 2 (Poeae type)</taxon>
        <taxon>Loliodinae</taxon>
        <taxon>Loliinae</taxon>
        <taxon>Lolium</taxon>
    </lineage>
</organism>
<dbReference type="InterPro" id="IPR036047">
    <property type="entry name" value="F-box-like_dom_sf"/>
</dbReference>
<dbReference type="SUPFAM" id="SSF81383">
    <property type="entry name" value="F-box domain"/>
    <property type="match status" value="1"/>
</dbReference>
<dbReference type="PANTHER" id="PTHR31672:SF13">
    <property type="entry name" value="F-BOX PROTEIN CPR30-LIKE"/>
    <property type="match status" value="1"/>
</dbReference>
<dbReference type="EMBL" id="JAUUTY010000002">
    <property type="protein sequence ID" value="KAK1678857.1"/>
    <property type="molecule type" value="Genomic_DNA"/>
</dbReference>
<reference evidence="2" key="1">
    <citation type="submission" date="2023-07" db="EMBL/GenBank/DDBJ databases">
        <title>A chromosome-level genome assembly of Lolium multiflorum.</title>
        <authorList>
            <person name="Chen Y."/>
            <person name="Copetti D."/>
            <person name="Kolliker R."/>
            <person name="Studer B."/>
        </authorList>
    </citation>
    <scope>NUCLEOTIDE SEQUENCE</scope>
    <source>
        <strain evidence="2">02402/16</strain>
        <tissue evidence="2">Leaf</tissue>
    </source>
</reference>
<comment type="caution">
    <text evidence="2">The sequence shown here is derived from an EMBL/GenBank/DDBJ whole genome shotgun (WGS) entry which is preliminary data.</text>
</comment>
<evidence type="ECO:0000313" key="3">
    <source>
        <dbReference type="Proteomes" id="UP001231189"/>
    </source>
</evidence>
<dbReference type="SMART" id="SM00256">
    <property type="entry name" value="FBOX"/>
    <property type="match status" value="1"/>
</dbReference>
<sequence length="217" mass="24400">MFSAPTMGLRKTKRSKRKQQQETIIDELVFEILIRLPVKSLVRFKAVSKAWQATISDPFFIRAQLGCSKQRQRQDPSSFLITPQVLLEPDCTAEDYGVKGMSTDIHFYRWNLREFDCSSSTTMLTCRRRFPDGEFGAVSHLAHCDGLVLLPTSTKAYVFNPATGDAVALPASQRNMLRNVMPLPAGLGLDTSTGRYKRKSDSNYSSMQARSVLIVLN</sequence>
<evidence type="ECO:0000259" key="1">
    <source>
        <dbReference type="SMART" id="SM00256"/>
    </source>
</evidence>
<dbReference type="Gene3D" id="1.20.1280.50">
    <property type="match status" value="1"/>
</dbReference>
<dbReference type="Pfam" id="PF00646">
    <property type="entry name" value="F-box"/>
    <property type="match status" value="1"/>
</dbReference>
<feature type="domain" description="F-box" evidence="1">
    <location>
        <begin position="24"/>
        <end position="63"/>
    </location>
</feature>
<accession>A0AAD8WS14</accession>
<evidence type="ECO:0000313" key="2">
    <source>
        <dbReference type="EMBL" id="KAK1678857.1"/>
    </source>
</evidence>
<dbReference type="CDD" id="cd22157">
    <property type="entry name" value="F-box_AtFBW1-like"/>
    <property type="match status" value="1"/>
</dbReference>
<dbReference type="InterPro" id="IPR050796">
    <property type="entry name" value="SCF_F-box_component"/>
</dbReference>
<proteinExistence type="predicted"/>
<keyword evidence="3" id="KW-1185">Reference proteome</keyword>
<dbReference type="AlphaFoldDB" id="A0AAD8WS14"/>
<name>A0AAD8WS14_LOLMU</name>
<dbReference type="PANTHER" id="PTHR31672">
    <property type="entry name" value="BNACNNG10540D PROTEIN"/>
    <property type="match status" value="1"/>
</dbReference>
<protein>
    <recommendedName>
        <fullName evidence="1">F-box domain-containing protein</fullName>
    </recommendedName>
</protein>
<dbReference type="InterPro" id="IPR001810">
    <property type="entry name" value="F-box_dom"/>
</dbReference>